<dbReference type="Gene3D" id="3.30.565.10">
    <property type="entry name" value="Histidine kinase-like ATPase, C-terminal domain"/>
    <property type="match status" value="1"/>
</dbReference>
<evidence type="ECO:0000313" key="18">
    <source>
        <dbReference type="Proteomes" id="UP000292686"/>
    </source>
</evidence>
<dbReference type="SUPFAM" id="SSF55874">
    <property type="entry name" value="ATPase domain of HSP90 chaperone/DNA topoisomerase II/histidine kinase"/>
    <property type="match status" value="1"/>
</dbReference>
<dbReference type="PROSITE" id="PS50109">
    <property type="entry name" value="HIS_KIN"/>
    <property type="match status" value="1"/>
</dbReference>
<comment type="caution">
    <text evidence="17">The sequence shown here is derived from an EMBL/GenBank/DDBJ whole genome shotgun (WGS) entry which is preliminary data.</text>
</comment>
<feature type="domain" description="Histidine kinase" evidence="14">
    <location>
        <begin position="276"/>
        <end position="490"/>
    </location>
</feature>
<dbReference type="OrthoDB" id="9786919at2"/>
<feature type="transmembrane region" description="Helical" evidence="13">
    <location>
        <begin position="21"/>
        <end position="41"/>
    </location>
</feature>
<evidence type="ECO:0000313" key="16">
    <source>
        <dbReference type="EMBL" id="NYD67989.1"/>
    </source>
</evidence>
<dbReference type="EMBL" id="SDPM01000001">
    <property type="protein sequence ID" value="RXZ87852.1"/>
    <property type="molecule type" value="Genomic_DNA"/>
</dbReference>
<dbReference type="InterPro" id="IPR003594">
    <property type="entry name" value="HATPase_dom"/>
</dbReference>
<dbReference type="Gene3D" id="1.10.287.130">
    <property type="match status" value="1"/>
</dbReference>
<evidence type="ECO:0000259" key="15">
    <source>
        <dbReference type="PROSITE" id="PS50885"/>
    </source>
</evidence>
<dbReference type="GO" id="GO:0005509">
    <property type="term" value="F:calcium ion binding"/>
    <property type="evidence" value="ECO:0007669"/>
    <property type="project" value="UniProtKB-ARBA"/>
</dbReference>
<dbReference type="FunFam" id="1.10.287.130:FF:000001">
    <property type="entry name" value="Two-component sensor histidine kinase"/>
    <property type="match status" value="1"/>
</dbReference>
<dbReference type="InterPro" id="IPR050428">
    <property type="entry name" value="TCS_sensor_his_kinase"/>
</dbReference>
<dbReference type="GO" id="GO:0000155">
    <property type="term" value="F:phosphorelay sensor kinase activity"/>
    <property type="evidence" value="ECO:0007669"/>
    <property type="project" value="InterPro"/>
</dbReference>
<evidence type="ECO:0000256" key="8">
    <source>
        <dbReference type="ARBA" id="ARBA00022777"/>
    </source>
</evidence>
<feature type="domain" description="HAMP" evidence="15">
    <location>
        <begin position="199"/>
        <end position="261"/>
    </location>
</feature>
<dbReference type="Gene3D" id="6.10.340.10">
    <property type="match status" value="1"/>
</dbReference>
<evidence type="ECO:0000256" key="13">
    <source>
        <dbReference type="SAM" id="Phobius"/>
    </source>
</evidence>
<evidence type="ECO:0000256" key="7">
    <source>
        <dbReference type="ARBA" id="ARBA00022692"/>
    </source>
</evidence>
<evidence type="ECO:0000313" key="17">
    <source>
        <dbReference type="EMBL" id="RXZ87852.1"/>
    </source>
</evidence>
<dbReference type="SMART" id="SM00387">
    <property type="entry name" value="HATPase_c"/>
    <property type="match status" value="1"/>
</dbReference>
<evidence type="ECO:0000256" key="10">
    <source>
        <dbReference type="ARBA" id="ARBA00023012"/>
    </source>
</evidence>
<dbReference type="InterPro" id="IPR036097">
    <property type="entry name" value="HisK_dim/P_sf"/>
</dbReference>
<dbReference type="PANTHER" id="PTHR45436">
    <property type="entry name" value="SENSOR HISTIDINE KINASE YKOH"/>
    <property type="match status" value="1"/>
</dbReference>
<dbReference type="RefSeq" id="WP_129172117.1">
    <property type="nucleotide sequence ID" value="NZ_JACCBI010000001.1"/>
</dbReference>
<dbReference type="AlphaFoldDB" id="A0A4Q2MCS8"/>
<evidence type="ECO:0000256" key="1">
    <source>
        <dbReference type="ARBA" id="ARBA00000085"/>
    </source>
</evidence>
<dbReference type="InterPro" id="IPR003660">
    <property type="entry name" value="HAMP_dom"/>
</dbReference>
<keyword evidence="7 13" id="KW-0812">Transmembrane</keyword>
<feature type="transmembrane region" description="Helical" evidence="13">
    <location>
        <begin position="177"/>
        <end position="198"/>
    </location>
</feature>
<comment type="cofactor">
    <cofactor evidence="2">
        <name>a divalent metal cation</name>
        <dbReference type="ChEBI" id="CHEBI:60240"/>
    </cofactor>
</comment>
<dbReference type="EMBL" id="JACCBI010000001">
    <property type="protein sequence ID" value="NYD67989.1"/>
    <property type="molecule type" value="Genomic_DNA"/>
</dbReference>
<accession>A0A4Q2MCS8</accession>
<gene>
    <name evidence="16" type="ORF">BJ972_002508</name>
    <name evidence="17" type="ORF">ESP50_01220</name>
</gene>
<dbReference type="CDD" id="cd00082">
    <property type="entry name" value="HisKA"/>
    <property type="match status" value="1"/>
</dbReference>
<dbReference type="Pfam" id="PF02518">
    <property type="entry name" value="HATPase_c"/>
    <property type="match status" value="1"/>
</dbReference>
<evidence type="ECO:0000259" key="14">
    <source>
        <dbReference type="PROSITE" id="PS50109"/>
    </source>
</evidence>
<dbReference type="GO" id="GO:0005886">
    <property type="term" value="C:plasma membrane"/>
    <property type="evidence" value="ECO:0007669"/>
    <property type="project" value="UniProtKB-SubCell"/>
</dbReference>
<name>A0A4Q2MCS8_9MICO</name>
<dbReference type="Proteomes" id="UP000292686">
    <property type="component" value="Unassembled WGS sequence"/>
</dbReference>
<keyword evidence="6 16" id="KW-0808">Transferase</keyword>
<dbReference type="InterPro" id="IPR004358">
    <property type="entry name" value="Sig_transdc_His_kin-like_C"/>
</dbReference>
<evidence type="ECO:0000256" key="6">
    <source>
        <dbReference type="ARBA" id="ARBA00022679"/>
    </source>
</evidence>
<dbReference type="Proteomes" id="UP000581087">
    <property type="component" value="Unassembled WGS sequence"/>
</dbReference>
<dbReference type="SMART" id="SM00388">
    <property type="entry name" value="HisKA"/>
    <property type="match status" value="1"/>
</dbReference>
<dbReference type="PROSITE" id="PS50885">
    <property type="entry name" value="HAMP"/>
    <property type="match status" value="1"/>
</dbReference>
<keyword evidence="18" id="KW-1185">Reference proteome</keyword>
<dbReference type="InterPro" id="IPR005467">
    <property type="entry name" value="His_kinase_dom"/>
</dbReference>
<evidence type="ECO:0000256" key="2">
    <source>
        <dbReference type="ARBA" id="ARBA00001968"/>
    </source>
</evidence>
<keyword evidence="9 13" id="KW-1133">Transmembrane helix</keyword>
<evidence type="ECO:0000256" key="9">
    <source>
        <dbReference type="ARBA" id="ARBA00022989"/>
    </source>
</evidence>
<dbReference type="PANTHER" id="PTHR45436:SF5">
    <property type="entry name" value="SENSOR HISTIDINE KINASE TRCS"/>
    <property type="match status" value="1"/>
</dbReference>
<evidence type="ECO:0000256" key="5">
    <source>
        <dbReference type="ARBA" id="ARBA00022553"/>
    </source>
</evidence>
<proteinExistence type="predicted"/>
<dbReference type="PRINTS" id="PR00344">
    <property type="entry name" value="BCTRLSENSOR"/>
</dbReference>
<evidence type="ECO:0000256" key="12">
    <source>
        <dbReference type="SAM" id="MobiDB-lite"/>
    </source>
</evidence>
<dbReference type="EC" id="2.7.13.3" evidence="4"/>
<keyword evidence="10" id="KW-0902">Two-component regulatory system</keyword>
<dbReference type="FunFam" id="3.30.565.10:FF:000006">
    <property type="entry name" value="Sensor histidine kinase WalK"/>
    <property type="match status" value="1"/>
</dbReference>
<dbReference type="Pfam" id="PF00512">
    <property type="entry name" value="HisKA"/>
    <property type="match status" value="1"/>
</dbReference>
<reference evidence="16 19" key="2">
    <citation type="submission" date="2020-07" db="EMBL/GenBank/DDBJ databases">
        <title>Sequencing the genomes of 1000 actinobacteria strains.</title>
        <authorList>
            <person name="Klenk H.-P."/>
        </authorList>
    </citation>
    <scope>NUCLEOTIDE SEQUENCE [LARGE SCALE GENOMIC DNA]</scope>
    <source>
        <strain evidence="16 19">DSM 23870</strain>
    </source>
</reference>
<evidence type="ECO:0000256" key="11">
    <source>
        <dbReference type="ARBA" id="ARBA00023136"/>
    </source>
</evidence>
<feature type="region of interest" description="Disordered" evidence="12">
    <location>
        <begin position="490"/>
        <end position="514"/>
    </location>
</feature>
<keyword evidence="11 13" id="KW-0472">Membrane</keyword>
<dbReference type="CDD" id="cd00075">
    <property type="entry name" value="HATPase"/>
    <property type="match status" value="1"/>
</dbReference>
<keyword evidence="5" id="KW-0597">Phosphoprotein</keyword>
<evidence type="ECO:0000256" key="4">
    <source>
        <dbReference type="ARBA" id="ARBA00012438"/>
    </source>
</evidence>
<evidence type="ECO:0000256" key="3">
    <source>
        <dbReference type="ARBA" id="ARBA00004236"/>
    </source>
</evidence>
<dbReference type="InterPro" id="IPR003661">
    <property type="entry name" value="HisK_dim/P_dom"/>
</dbReference>
<protein>
    <recommendedName>
        <fullName evidence="4">histidine kinase</fullName>
        <ecNumber evidence="4">2.7.13.3</ecNumber>
    </recommendedName>
</protein>
<dbReference type="SUPFAM" id="SSF47384">
    <property type="entry name" value="Homodimeric domain of signal transducing histidine kinase"/>
    <property type="match status" value="1"/>
</dbReference>
<comment type="catalytic activity">
    <reaction evidence="1">
        <text>ATP + protein L-histidine = ADP + protein N-phospho-L-histidine.</text>
        <dbReference type="EC" id="2.7.13.3"/>
    </reaction>
</comment>
<dbReference type="SMART" id="SM00304">
    <property type="entry name" value="HAMP"/>
    <property type="match status" value="1"/>
</dbReference>
<evidence type="ECO:0000313" key="19">
    <source>
        <dbReference type="Proteomes" id="UP000581087"/>
    </source>
</evidence>
<organism evidence="17 18">
    <name type="scientific">Agromyces atrinae</name>
    <dbReference type="NCBI Taxonomy" id="592376"/>
    <lineage>
        <taxon>Bacteria</taxon>
        <taxon>Bacillati</taxon>
        <taxon>Actinomycetota</taxon>
        <taxon>Actinomycetes</taxon>
        <taxon>Micrococcales</taxon>
        <taxon>Microbacteriaceae</taxon>
        <taxon>Agromyces</taxon>
    </lineage>
</organism>
<reference evidence="17 18" key="1">
    <citation type="submission" date="2019-01" db="EMBL/GenBank/DDBJ databases">
        <title>Agromyces.</title>
        <authorList>
            <person name="Li J."/>
        </authorList>
    </citation>
    <scope>NUCLEOTIDE SEQUENCE [LARGE SCALE GENOMIC DNA]</scope>
    <source>
        <strain evidence="17 18">DSM 23870</strain>
    </source>
</reference>
<dbReference type="InterPro" id="IPR036890">
    <property type="entry name" value="HATPase_C_sf"/>
</dbReference>
<sequence>MTGTRAPWTLRRRIVVGTTTLVAAVLVAVGAISVVTLGASLTKVVDTQLTGSMNALDYSVEKYMPIVPDPNAKYPKKELADFIGHAPNTIIALMQDCEIVDSARFTDGGASPLRGEVVTQLETTVLDSGPAISGRTTVELPDLGPYRVQTTINESGQVLIAGVSLATVRQAVFDETVLISILSVLALAITVAGVILVVRLALRPLSRVAVVAADVAKLPLERGEVVITDRVDPADTDPRTEVGQVGEALNHLLHHVDRALAVRAASDKRMRRFVTDASHELRTPLASIQGYAELTRQEAAQLPDMTEHSLARIESEARRMSSLVDDLLLLARLDEGQDLHIDDVDLCELVINAVSDARAADGTHTWLADVPDDCRPIVGDRERLHQLVANLLANARVHTPSGSSVTARLTPGRGTTVLEVIDDGPGIDPELVPELFERFARGDASRSRHSGSTGLGLAIAASIVEAHEGRISVDSRPGRTVFRIELPNELAAPSSVAEPRGAPVPPVQSSQKTH</sequence>
<comment type="subcellular location">
    <subcellularLocation>
        <location evidence="3">Cell membrane</location>
    </subcellularLocation>
</comment>
<keyword evidence="8 17" id="KW-0418">Kinase</keyword>